<keyword evidence="3 4" id="KW-0342">GTP-binding</keyword>
<proteinExistence type="inferred from homology"/>
<dbReference type="GO" id="GO:0010507">
    <property type="term" value="P:negative regulation of autophagy"/>
    <property type="evidence" value="ECO:0007669"/>
    <property type="project" value="TreeGrafter"/>
</dbReference>
<sequence>MKKVLLMGKSGSGKTSMRSIIFSGYRSEDTRRLGMTIDVERSQVKFLGNIVLSLWDCGGQQSYMDGYINASSKHVFTSVGVLIYVFDLVSSDPGEWGRDVGYYQGCLTALQEYSPQAQVFCLLHKMDKIPASERQAVYYAKMEELKHKSGPDAKVTCFATSIWNESLYFAWSRVVHTLIPNVAILEKHLSQFARICSAVEVVLFEKTTFLVIERSVQRPASSAHGPNTSISAPASMHDLPRTDTNGSGLESQGLSSLTPKASHSSLPEDDPRGHNALVQERHSLERFLADEGSNGRRGFGIGNGIGSNGGQTAPELMPQRFEKIIEMVKDMKSACVKLGHDFQGIEIRAETFSAYLDTFTPNTYIMIVLADPSIELAAVRLNVAAAREHFSRLEAMNST</sequence>
<keyword evidence="2 4" id="KW-0547">Nucleotide-binding</keyword>
<evidence type="ECO:0000256" key="2">
    <source>
        <dbReference type="ARBA" id="ARBA00022741"/>
    </source>
</evidence>
<dbReference type="InterPro" id="IPR006762">
    <property type="entry name" value="Gtr1_RagA"/>
</dbReference>
<dbReference type="AlphaFoldDB" id="A0AAN6JW92"/>
<organism evidence="6 7">
    <name type="scientific">Tilletia horrida</name>
    <dbReference type="NCBI Taxonomy" id="155126"/>
    <lineage>
        <taxon>Eukaryota</taxon>
        <taxon>Fungi</taxon>
        <taxon>Dikarya</taxon>
        <taxon>Basidiomycota</taxon>
        <taxon>Ustilaginomycotina</taxon>
        <taxon>Exobasidiomycetes</taxon>
        <taxon>Tilletiales</taxon>
        <taxon>Tilletiaceae</taxon>
        <taxon>Tilletia</taxon>
    </lineage>
</organism>
<protein>
    <recommendedName>
        <fullName evidence="4">GTP-binding protein</fullName>
    </recommendedName>
</protein>
<feature type="compositionally biased region" description="Low complexity" evidence="5">
    <location>
        <begin position="246"/>
        <end position="257"/>
    </location>
</feature>
<gene>
    <name evidence="6" type="primary">GTR1</name>
    <name evidence="6" type="ORF">OC846_005166</name>
</gene>
<evidence type="ECO:0000313" key="7">
    <source>
        <dbReference type="Proteomes" id="UP001176517"/>
    </source>
</evidence>
<dbReference type="Gene3D" id="3.30.450.190">
    <property type="match status" value="2"/>
</dbReference>
<evidence type="ECO:0000256" key="3">
    <source>
        <dbReference type="ARBA" id="ARBA00023134"/>
    </source>
</evidence>
<evidence type="ECO:0000256" key="5">
    <source>
        <dbReference type="SAM" id="MobiDB-lite"/>
    </source>
</evidence>
<dbReference type="GO" id="GO:1990131">
    <property type="term" value="C:Gtr1-Gtr2 GTPase complex"/>
    <property type="evidence" value="ECO:0007669"/>
    <property type="project" value="UniProtKB-UniRule"/>
</dbReference>
<comment type="similarity">
    <text evidence="1 4">Belongs to the GTR/RAG GTP-binding protein family.</text>
</comment>
<comment type="caution">
    <text evidence="6">The sequence shown here is derived from an EMBL/GenBank/DDBJ whole genome shotgun (WGS) entry which is preliminary data.</text>
</comment>
<dbReference type="GO" id="GO:0005525">
    <property type="term" value="F:GTP binding"/>
    <property type="evidence" value="ECO:0007669"/>
    <property type="project" value="UniProtKB-UniRule"/>
</dbReference>
<dbReference type="InterPro" id="IPR027417">
    <property type="entry name" value="P-loop_NTPase"/>
</dbReference>
<dbReference type="GO" id="GO:0000329">
    <property type="term" value="C:fungal-type vacuole membrane"/>
    <property type="evidence" value="ECO:0007669"/>
    <property type="project" value="TreeGrafter"/>
</dbReference>
<name>A0AAN6JW92_9BASI</name>
<dbReference type="InterPro" id="IPR039397">
    <property type="entry name" value="RagA/B"/>
</dbReference>
<evidence type="ECO:0000256" key="4">
    <source>
        <dbReference type="RuleBase" id="RU367014"/>
    </source>
</evidence>
<dbReference type="Gene3D" id="3.40.50.300">
    <property type="entry name" value="P-loop containing nucleotide triphosphate hydrolases"/>
    <property type="match status" value="1"/>
</dbReference>
<accession>A0AAN6JW92</accession>
<dbReference type="EMBL" id="JAPDMZ010000185">
    <property type="protein sequence ID" value="KAK0546659.1"/>
    <property type="molecule type" value="Genomic_DNA"/>
</dbReference>
<keyword evidence="7" id="KW-1185">Reference proteome</keyword>
<comment type="function">
    <text evidence="4">GTPase involved in activation of the TORC1 signaling pathway, which promotes growth and represses autophagy in nutrient-rich conditions.</text>
</comment>
<dbReference type="PANTHER" id="PTHR11259:SF1">
    <property type="entry name" value="RAS-RELATED GTP-BINDING PROTEIN"/>
    <property type="match status" value="1"/>
</dbReference>
<comment type="subunit">
    <text evidence="4">Component of the GSE complex.</text>
</comment>
<dbReference type="GO" id="GO:0005634">
    <property type="term" value="C:nucleus"/>
    <property type="evidence" value="ECO:0007669"/>
    <property type="project" value="TreeGrafter"/>
</dbReference>
<evidence type="ECO:0000313" key="6">
    <source>
        <dbReference type="EMBL" id="KAK0546659.1"/>
    </source>
</evidence>
<dbReference type="SUPFAM" id="SSF52540">
    <property type="entry name" value="P-loop containing nucleoside triphosphate hydrolases"/>
    <property type="match status" value="1"/>
</dbReference>
<dbReference type="CDD" id="cd11384">
    <property type="entry name" value="RagA_like"/>
    <property type="match status" value="1"/>
</dbReference>
<feature type="region of interest" description="Disordered" evidence="5">
    <location>
        <begin position="217"/>
        <end position="274"/>
    </location>
</feature>
<dbReference type="GO" id="GO:0009267">
    <property type="term" value="P:cellular response to starvation"/>
    <property type="evidence" value="ECO:0007669"/>
    <property type="project" value="TreeGrafter"/>
</dbReference>
<reference evidence="6" key="1">
    <citation type="journal article" date="2023" name="PhytoFront">
        <title>Draft Genome Resources of Seven Strains of Tilletia horrida, Causal Agent of Kernel Smut of Rice.</title>
        <authorList>
            <person name="Khanal S."/>
            <person name="Antony Babu S."/>
            <person name="Zhou X.G."/>
        </authorList>
    </citation>
    <scope>NUCLEOTIDE SEQUENCE</scope>
    <source>
        <strain evidence="6">TX6</strain>
    </source>
</reference>
<dbReference type="Pfam" id="PF04670">
    <property type="entry name" value="Gtr1_RagA"/>
    <property type="match status" value="1"/>
</dbReference>
<dbReference type="GO" id="GO:0003924">
    <property type="term" value="F:GTPase activity"/>
    <property type="evidence" value="ECO:0007669"/>
    <property type="project" value="UniProtKB-UniRule"/>
</dbReference>
<evidence type="ECO:0000256" key="1">
    <source>
        <dbReference type="ARBA" id="ARBA00007756"/>
    </source>
</evidence>
<dbReference type="PANTHER" id="PTHR11259">
    <property type="entry name" value="RAS-RELATED GTP BINDING RAG/GTR YEAST"/>
    <property type="match status" value="1"/>
</dbReference>
<feature type="compositionally biased region" description="Polar residues" evidence="5">
    <location>
        <begin position="218"/>
        <end position="232"/>
    </location>
</feature>
<dbReference type="FunFam" id="3.40.50.300:FF:002028">
    <property type="entry name" value="Related to GTR1-GTP-binding protein"/>
    <property type="match status" value="1"/>
</dbReference>
<dbReference type="Proteomes" id="UP001176517">
    <property type="component" value="Unassembled WGS sequence"/>
</dbReference>
<dbReference type="GO" id="GO:1904263">
    <property type="term" value="P:positive regulation of TORC1 signaling"/>
    <property type="evidence" value="ECO:0007669"/>
    <property type="project" value="TreeGrafter"/>
</dbReference>